<dbReference type="AlphaFoldDB" id="A0A1J7IAI0"/>
<accession>A0A1J7IAI0</accession>
<evidence type="ECO:0000313" key="2">
    <source>
        <dbReference type="Proteomes" id="UP000182658"/>
    </source>
</evidence>
<sequence>MFAGMGAAQARDHDVQPKDWLVLSRREISTVPGGVMVLRMCLGYSALGRKVVPLGEEYLLAHATDGGTRARLLICRGALWDCPSRGRFVELLSHATFIGLRCFGLYPSCPLCPSPPSSPNLSRSAPSLATPVPSPLRLPPVGNCSLAYVSSGRLKADTSGRGDL</sequence>
<gene>
    <name evidence="1" type="ORF">CONLIGDRAFT_108560</name>
</gene>
<evidence type="ECO:0000313" key="1">
    <source>
        <dbReference type="EMBL" id="OIW24315.1"/>
    </source>
</evidence>
<name>A0A1J7IAI0_9PEZI</name>
<dbReference type="InParanoid" id="A0A1J7IAI0"/>
<organism evidence="1 2">
    <name type="scientific">Coniochaeta ligniaria NRRL 30616</name>
    <dbReference type="NCBI Taxonomy" id="1408157"/>
    <lineage>
        <taxon>Eukaryota</taxon>
        <taxon>Fungi</taxon>
        <taxon>Dikarya</taxon>
        <taxon>Ascomycota</taxon>
        <taxon>Pezizomycotina</taxon>
        <taxon>Sordariomycetes</taxon>
        <taxon>Sordariomycetidae</taxon>
        <taxon>Coniochaetales</taxon>
        <taxon>Coniochaetaceae</taxon>
        <taxon>Coniochaeta</taxon>
    </lineage>
</organism>
<dbReference type="Proteomes" id="UP000182658">
    <property type="component" value="Unassembled WGS sequence"/>
</dbReference>
<dbReference type="EMBL" id="KV875104">
    <property type="protein sequence ID" value="OIW24315.1"/>
    <property type="molecule type" value="Genomic_DNA"/>
</dbReference>
<protein>
    <submittedName>
        <fullName evidence="1">Uncharacterized protein</fullName>
    </submittedName>
</protein>
<proteinExistence type="predicted"/>
<keyword evidence="2" id="KW-1185">Reference proteome</keyword>
<reference evidence="1 2" key="1">
    <citation type="submission" date="2016-10" db="EMBL/GenBank/DDBJ databases">
        <title>Draft genome sequence of Coniochaeta ligniaria NRRL30616, a lignocellulolytic fungus for bioabatement of inhibitors in plant biomass hydrolysates.</title>
        <authorList>
            <consortium name="DOE Joint Genome Institute"/>
            <person name="Jimenez D.J."/>
            <person name="Hector R.E."/>
            <person name="Riley R."/>
            <person name="Sun H."/>
            <person name="Grigoriev I.V."/>
            <person name="Van Elsas J.D."/>
            <person name="Nichols N.N."/>
        </authorList>
    </citation>
    <scope>NUCLEOTIDE SEQUENCE [LARGE SCALE GENOMIC DNA]</scope>
    <source>
        <strain evidence="1 2">NRRL 30616</strain>
    </source>
</reference>